<evidence type="ECO:0000313" key="2">
    <source>
        <dbReference type="EMBL" id="XBV26879.1"/>
    </source>
</evidence>
<reference evidence="2" key="1">
    <citation type="submission" date="2024-06" db="EMBL/GenBank/DDBJ databases">
        <title>Kribbella sp. strain HUAS MG21 genome sequences.</title>
        <authorList>
            <person name="Mo P."/>
        </authorList>
    </citation>
    <scope>NUCLEOTIDE SEQUENCE</scope>
    <source>
        <strain evidence="2">HUAS MG21</strain>
    </source>
</reference>
<dbReference type="AlphaFoldDB" id="A0AAU7TJF1"/>
<sequence>MADEEVLTGGNVADRVVRIGTTVRKPALAQTAGVEAVLTHLADRGFEGAPRTLGRDQQGRHVLEYIPGTLAATPFSVDELRRLGRLIRRLHDAMESFRPPADAAWHPVVPAVAGVR</sequence>
<dbReference type="Pfam" id="PF01636">
    <property type="entry name" value="APH"/>
    <property type="match status" value="1"/>
</dbReference>
<proteinExistence type="predicted"/>
<gene>
    <name evidence="2" type="ORF">ABN611_10725</name>
</gene>
<dbReference type="RefSeq" id="WP_350279674.1">
    <property type="nucleotide sequence ID" value="NZ_CP158165.1"/>
</dbReference>
<dbReference type="SUPFAM" id="SSF56112">
    <property type="entry name" value="Protein kinase-like (PK-like)"/>
    <property type="match status" value="1"/>
</dbReference>
<organism evidence="2">
    <name type="scientific">Kribbella sp. HUAS MG21</name>
    <dbReference type="NCBI Taxonomy" id="3160966"/>
    <lineage>
        <taxon>Bacteria</taxon>
        <taxon>Bacillati</taxon>
        <taxon>Actinomycetota</taxon>
        <taxon>Actinomycetes</taxon>
        <taxon>Propionibacteriales</taxon>
        <taxon>Kribbellaceae</taxon>
        <taxon>Kribbella</taxon>
    </lineage>
</organism>
<evidence type="ECO:0000259" key="1">
    <source>
        <dbReference type="Pfam" id="PF01636"/>
    </source>
</evidence>
<accession>A0AAU7TJF1</accession>
<name>A0AAU7TJF1_9ACTN</name>
<protein>
    <submittedName>
        <fullName evidence="2">Phosphotransferase</fullName>
    </submittedName>
</protein>
<dbReference type="InterPro" id="IPR002575">
    <property type="entry name" value="Aminoglycoside_PTrfase"/>
</dbReference>
<feature type="domain" description="Aminoglycoside phosphotransferase" evidence="1">
    <location>
        <begin position="10"/>
        <end position="102"/>
    </location>
</feature>
<dbReference type="InterPro" id="IPR011009">
    <property type="entry name" value="Kinase-like_dom_sf"/>
</dbReference>
<dbReference type="EMBL" id="CP158165">
    <property type="protein sequence ID" value="XBV26879.1"/>
    <property type="molecule type" value="Genomic_DNA"/>
</dbReference>